<name>A0AC34FXJ1_9BILA</name>
<proteinExistence type="predicted"/>
<dbReference type="Proteomes" id="UP000887579">
    <property type="component" value="Unplaced"/>
</dbReference>
<evidence type="ECO:0000313" key="2">
    <source>
        <dbReference type="WBParaSite" id="ES5_v2.g22171.t1"/>
    </source>
</evidence>
<reference evidence="2" key="1">
    <citation type="submission" date="2022-11" db="UniProtKB">
        <authorList>
            <consortium name="WormBaseParasite"/>
        </authorList>
    </citation>
    <scope>IDENTIFICATION</scope>
</reference>
<accession>A0AC34FXJ1</accession>
<dbReference type="WBParaSite" id="ES5_v2.g22171.t1">
    <property type="protein sequence ID" value="ES5_v2.g22171.t1"/>
    <property type="gene ID" value="ES5_v2.g22171"/>
</dbReference>
<protein>
    <submittedName>
        <fullName evidence="2">AMP-dependent synthetase/ligase domain-containing protein</fullName>
    </submittedName>
</protein>
<organism evidence="1 2">
    <name type="scientific">Panagrolaimus sp. ES5</name>
    <dbReference type="NCBI Taxonomy" id="591445"/>
    <lineage>
        <taxon>Eukaryota</taxon>
        <taxon>Metazoa</taxon>
        <taxon>Ecdysozoa</taxon>
        <taxon>Nematoda</taxon>
        <taxon>Chromadorea</taxon>
        <taxon>Rhabditida</taxon>
        <taxon>Tylenchina</taxon>
        <taxon>Panagrolaimomorpha</taxon>
        <taxon>Panagrolaimoidea</taxon>
        <taxon>Panagrolaimidae</taxon>
        <taxon>Panagrolaimus</taxon>
    </lineage>
</organism>
<sequence>MPYKSSFPSIPIETHPFSERLLDALWNHSVLNPTKKAIICAENPKYFVTFRDLYLHSISVAAFLENIGFGHGDIAALVIPNSWEYLEIFIGAALRGGGTSGASVLFTD</sequence>
<evidence type="ECO:0000313" key="1">
    <source>
        <dbReference type="Proteomes" id="UP000887579"/>
    </source>
</evidence>